<evidence type="ECO:0000313" key="3">
    <source>
        <dbReference type="Proteomes" id="UP001397290"/>
    </source>
</evidence>
<feature type="signal peptide" evidence="1">
    <location>
        <begin position="1"/>
        <end position="32"/>
    </location>
</feature>
<name>A0AAW0S128_9HYPO</name>
<comment type="caution">
    <text evidence="2">The sequence shown here is derived from an EMBL/GenBank/DDBJ whole genome shotgun (WGS) entry which is preliminary data.</text>
</comment>
<sequence>MAPTNLFKAFAFAAVCFHAVALDLRLNPGVNAREDEGRGPSRTTITIPYLGRTTTSTVITHCGITTVVVETPLDHHFNLYQDHHFNLYQDHHLYPHHFNLEQNHHFNLYQDHHSHHYQDHHLYQDHHFNLYQDHHFNLYQNHHFNLYQDHHSHQYQNHHLYQDHHFHSYHFNFD</sequence>
<gene>
    <name evidence="2" type="ORF">G3M48_001515</name>
</gene>
<organism evidence="2 3">
    <name type="scientific">Beauveria asiatica</name>
    <dbReference type="NCBI Taxonomy" id="1069075"/>
    <lineage>
        <taxon>Eukaryota</taxon>
        <taxon>Fungi</taxon>
        <taxon>Dikarya</taxon>
        <taxon>Ascomycota</taxon>
        <taxon>Pezizomycotina</taxon>
        <taxon>Sordariomycetes</taxon>
        <taxon>Hypocreomycetidae</taxon>
        <taxon>Hypocreales</taxon>
        <taxon>Cordycipitaceae</taxon>
        <taxon>Beauveria</taxon>
    </lineage>
</organism>
<keyword evidence="1" id="KW-0732">Signal</keyword>
<keyword evidence="3" id="KW-1185">Reference proteome</keyword>
<protein>
    <submittedName>
        <fullName evidence="2">Uncharacterized protein</fullName>
    </submittedName>
</protein>
<dbReference type="EMBL" id="JAAHCF010000143">
    <property type="protein sequence ID" value="KAK8147506.1"/>
    <property type="molecule type" value="Genomic_DNA"/>
</dbReference>
<accession>A0AAW0S128</accession>
<proteinExistence type="predicted"/>
<feature type="chain" id="PRO_5043732380" evidence="1">
    <location>
        <begin position="33"/>
        <end position="174"/>
    </location>
</feature>
<evidence type="ECO:0000313" key="2">
    <source>
        <dbReference type="EMBL" id="KAK8147506.1"/>
    </source>
</evidence>
<dbReference type="AlphaFoldDB" id="A0AAW0S128"/>
<dbReference type="Proteomes" id="UP001397290">
    <property type="component" value="Unassembled WGS sequence"/>
</dbReference>
<reference evidence="2 3" key="1">
    <citation type="submission" date="2020-02" db="EMBL/GenBank/DDBJ databases">
        <title>Comparative genomics of the hypocrealean fungal genus Beauvera.</title>
        <authorList>
            <person name="Showalter D.N."/>
            <person name="Bushley K.E."/>
            <person name="Rehner S.A."/>
        </authorList>
    </citation>
    <scope>NUCLEOTIDE SEQUENCE [LARGE SCALE GENOMIC DNA]</scope>
    <source>
        <strain evidence="2 3">ARSEF4384</strain>
    </source>
</reference>
<evidence type="ECO:0000256" key="1">
    <source>
        <dbReference type="SAM" id="SignalP"/>
    </source>
</evidence>